<dbReference type="NCBIfam" id="TIGR03592">
    <property type="entry name" value="yidC_oxa1_cterm"/>
    <property type="match status" value="1"/>
</dbReference>
<evidence type="ECO:0000256" key="7">
    <source>
        <dbReference type="ARBA" id="ARBA00022927"/>
    </source>
</evidence>
<dbReference type="PRINTS" id="PR01900">
    <property type="entry name" value="YIDCPROTEIN"/>
</dbReference>
<keyword evidence="5 13" id="KW-1003">Cell membrane</keyword>
<keyword evidence="8 13" id="KW-1133">Transmembrane helix</keyword>
<evidence type="ECO:0000256" key="1">
    <source>
        <dbReference type="ARBA" id="ARBA00004429"/>
    </source>
</evidence>
<dbReference type="AlphaFoldDB" id="A0A426FLR2"/>
<dbReference type="InterPro" id="IPR028053">
    <property type="entry name" value="Membr_insert_YidC_N"/>
</dbReference>
<evidence type="ECO:0000256" key="2">
    <source>
        <dbReference type="ARBA" id="ARBA00010527"/>
    </source>
</evidence>
<gene>
    <name evidence="13 17" type="primary">yidC</name>
    <name evidence="17" type="ORF">EHV23_10080</name>
</gene>
<proteinExistence type="inferred from homology"/>
<dbReference type="GO" id="GO:0005886">
    <property type="term" value="C:plasma membrane"/>
    <property type="evidence" value="ECO:0007669"/>
    <property type="project" value="UniProtKB-SubCell"/>
</dbReference>
<dbReference type="InterPro" id="IPR047196">
    <property type="entry name" value="YidC_ALB_C"/>
</dbReference>
<dbReference type="HAMAP" id="MF_01810">
    <property type="entry name" value="YidC_type1"/>
    <property type="match status" value="1"/>
</dbReference>
<evidence type="ECO:0000256" key="12">
    <source>
        <dbReference type="ARBA" id="ARBA00033342"/>
    </source>
</evidence>
<sequence length="566" mass="62287">MQQSHKTVLWVILSICLVMLWNNWQEQHGQPTLFGQKPAQTAQQQTQAQQGNGNQAAGADASIPSAPANGSSDASAAVPGNEASQPAKAGETITLQNDVIKLGIDSVGGQISYSELLHHIHNTQDPNSGNLVIQSDRQGTYFVGQTGLVGVKDAPNHTTPMTVVRRIETNGQTTGVVLAAEGGGLRIERTYQLSPGSYEIKVDNRVTNVGEQSVSPALYLQLTRDTHEAPGQSGYYKTYAGPVVYTDADKFQKVSFDDIQKGKAKHSGKATDGWVGIIQHYFVSAWVPKQGQAREYYTRSVGNGRYAAGAYEPLGQINAGQTVDVGETLFIGPQDQDVLAKVAPGLDLVVDYGWVTAIAKPLFWLLTFLHGILGNWGWAIVALTILVKLAFFPLQAASYRSMAKMRKVQPRLNAIRERYGDDRMKLNQAMMELYKEEKINPLGGCLPILVQIPVFIALYWVLLASVEIRNAPWIGWIHDLSSPDPFYILPLLMAGTMFLQTHLNPKPADPVQAKMMMFMPLIFSVMFFFFPSGLVLYWVVSNIFSIVQQWVITRHIEGKPVFGRAA</sequence>
<dbReference type="OrthoDB" id="9780552at2"/>
<evidence type="ECO:0000256" key="14">
    <source>
        <dbReference type="SAM" id="MobiDB-lite"/>
    </source>
</evidence>
<dbReference type="GO" id="GO:0032977">
    <property type="term" value="F:membrane insertase activity"/>
    <property type="evidence" value="ECO:0007669"/>
    <property type="project" value="InterPro"/>
</dbReference>
<dbReference type="GO" id="GO:0051205">
    <property type="term" value="P:protein insertion into membrane"/>
    <property type="evidence" value="ECO:0007669"/>
    <property type="project" value="TreeGrafter"/>
</dbReference>
<feature type="domain" description="Membrane insertase YidC/Oxa/ALB C-terminal" evidence="15">
    <location>
        <begin position="376"/>
        <end position="554"/>
    </location>
</feature>
<accession>A0A426FLR2</accession>
<evidence type="ECO:0000259" key="15">
    <source>
        <dbReference type="Pfam" id="PF02096"/>
    </source>
</evidence>
<keyword evidence="10 13" id="KW-0143">Chaperone</keyword>
<dbReference type="Gene3D" id="2.70.98.90">
    <property type="match status" value="1"/>
</dbReference>
<evidence type="ECO:0000313" key="18">
    <source>
        <dbReference type="Proteomes" id="UP000270261"/>
    </source>
</evidence>
<reference evidence="17 18" key="1">
    <citation type="submission" date="2018-11" db="EMBL/GenBank/DDBJ databases">
        <title>Genome sequencing of Lautropia sp. KCOM 2505 (= ChDC F240).</title>
        <authorList>
            <person name="Kook J.-K."/>
            <person name="Park S.-N."/>
            <person name="Lim Y.K."/>
        </authorList>
    </citation>
    <scope>NUCLEOTIDE SEQUENCE [LARGE SCALE GENOMIC DNA]</scope>
    <source>
        <strain evidence="17 18">KCOM 2505</strain>
    </source>
</reference>
<organism evidence="17 18">
    <name type="scientific">Lautropia dentalis</name>
    <dbReference type="NCBI Taxonomy" id="2490857"/>
    <lineage>
        <taxon>Bacteria</taxon>
        <taxon>Pseudomonadati</taxon>
        <taxon>Pseudomonadota</taxon>
        <taxon>Betaproteobacteria</taxon>
        <taxon>Burkholderiales</taxon>
        <taxon>Burkholderiaceae</taxon>
        <taxon>Lautropia</taxon>
    </lineage>
</organism>
<evidence type="ECO:0000256" key="11">
    <source>
        <dbReference type="ARBA" id="ARBA00033245"/>
    </source>
</evidence>
<dbReference type="PANTHER" id="PTHR12428:SF65">
    <property type="entry name" value="CYTOCHROME C OXIDASE ASSEMBLY PROTEIN COX18, MITOCHONDRIAL"/>
    <property type="match status" value="1"/>
</dbReference>
<name>A0A426FLR2_9BURK</name>
<feature type="compositionally biased region" description="Low complexity" evidence="14">
    <location>
        <begin position="39"/>
        <end position="59"/>
    </location>
</feature>
<dbReference type="NCBIfam" id="NF002352">
    <property type="entry name" value="PRK01318.1-3"/>
    <property type="match status" value="1"/>
</dbReference>
<comment type="subunit">
    <text evidence="13">Interacts with the Sec translocase complex via SecD. Specifically interacts with transmembrane segments of nascent integral membrane proteins during membrane integration.</text>
</comment>
<keyword evidence="9 13" id="KW-0472">Membrane</keyword>
<dbReference type="RefSeq" id="WP_125095960.1">
    <property type="nucleotide sequence ID" value="NZ_RRUE01000002.1"/>
</dbReference>
<dbReference type="InterPro" id="IPR019998">
    <property type="entry name" value="Membr_insert_YidC"/>
</dbReference>
<evidence type="ECO:0000256" key="8">
    <source>
        <dbReference type="ARBA" id="ARBA00022989"/>
    </source>
</evidence>
<dbReference type="CDD" id="cd19961">
    <property type="entry name" value="EcYidC-like_peri"/>
    <property type="match status" value="1"/>
</dbReference>
<evidence type="ECO:0000256" key="3">
    <source>
        <dbReference type="ARBA" id="ARBA00015325"/>
    </source>
</evidence>
<comment type="subcellular location">
    <subcellularLocation>
        <location evidence="1">Cell inner membrane</location>
        <topology evidence="1">Multi-pass membrane protein</topology>
    </subcellularLocation>
    <subcellularLocation>
        <location evidence="13">Cell membrane</location>
        <topology evidence="13">Multi-pass membrane protein</topology>
    </subcellularLocation>
</comment>
<evidence type="ECO:0000256" key="4">
    <source>
        <dbReference type="ARBA" id="ARBA00022448"/>
    </source>
</evidence>
<dbReference type="CDD" id="cd20070">
    <property type="entry name" value="5TM_YidC_Alb3"/>
    <property type="match status" value="1"/>
</dbReference>
<evidence type="ECO:0000256" key="5">
    <source>
        <dbReference type="ARBA" id="ARBA00022475"/>
    </source>
</evidence>
<comment type="caution">
    <text evidence="17">The sequence shown here is derived from an EMBL/GenBank/DDBJ whole genome shotgun (WGS) entry which is preliminary data.</text>
</comment>
<evidence type="ECO:0000256" key="10">
    <source>
        <dbReference type="ARBA" id="ARBA00023186"/>
    </source>
</evidence>
<comment type="similarity">
    <text evidence="2 13">Belongs to the OXA1/ALB3/YidC family. Type 1 subfamily.</text>
</comment>
<comment type="function">
    <text evidence="13">Required for the insertion and/or proper folding and/or complex formation of integral membrane proteins into the membrane. Involved in integration of membrane proteins that insert both dependently and independently of the Sec translocase complex, as well as at least some lipoproteins. Aids folding of multispanning membrane proteins.</text>
</comment>
<protein>
    <recommendedName>
        <fullName evidence="3 13">Membrane protein insertase YidC</fullName>
    </recommendedName>
    <alternativeName>
        <fullName evidence="12 13">Foldase YidC</fullName>
    </alternativeName>
    <alternativeName>
        <fullName evidence="11 13">Membrane integrase YidC</fullName>
    </alternativeName>
    <alternativeName>
        <fullName evidence="13">Membrane protein YidC</fullName>
    </alternativeName>
</protein>
<dbReference type="Pfam" id="PF02096">
    <property type="entry name" value="60KD_IMP"/>
    <property type="match status" value="1"/>
</dbReference>
<feature type="transmembrane region" description="Helical" evidence="13">
    <location>
        <begin position="7"/>
        <end position="24"/>
    </location>
</feature>
<evidence type="ECO:0000256" key="13">
    <source>
        <dbReference type="HAMAP-Rule" id="MF_01810"/>
    </source>
</evidence>
<feature type="domain" description="Membrane insertase YidC N-terminal" evidence="16">
    <location>
        <begin position="93"/>
        <end position="365"/>
    </location>
</feature>
<dbReference type="PANTHER" id="PTHR12428">
    <property type="entry name" value="OXA1"/>
    <property type="match status" value="1"/>
</dbReference>
<dbReference type="Pfam" id="PF14849">
    <property type="entry name" value="YidC_periplas"/>
    <property type="match status" value="1"/>
</dbReference>
<feature type="transmembrane region" description="Helical" evidence="13">
    <location>
        <begin position="445"/>
        <end position="466"/>
    </location>
</feature>
<dbReference type="InterPro" id="IPR028055">
    <property type="entry name" value="YidC/Oxa/ALB_C"/>
</dbReference>
<dbReference type="EMBL" id="RRUE01000002">
    <property type="protein sequence ID" value="RRN43756.1"/>
    <property type="molecule type" value="Genomic_DNA"/>
</dbReference>
<dbReference type="InterPro" id="IPR001708">
    <property type="entry name" value="YidC/ALB3/OXA1/COX18"/>
</dbReference>
<keyword evidence="4 13" id="KW-0813">Transport</keyword>
<keyword evidence="6 13" id="KW-0812">Transmembrane</keyword>
<dbReference type="Proteomes" id="UP000270261">
    <property type="component" value="Unassembled WGS sequence"/>
</dbReference>
<feature type="region of interest" description="Disordered" evidence="14">
    <location>
        <begin position="32"/>
        <end position="90"/>
    </location>
</feature>
<keyword evidence="18" id="KW-1185">Reference proteome</keyword>
<evidence type="ECO:0000256" key="9">
    <source>
        <dbReference type="ARBA" id="ARBA00023136"/>
    </source>
</evidence>
<evidence type="ECO:0000256" key="6">
    <source>
        <dbReference type="ARBA" id="ARBA00022692"/>
    </source>
</evidence>
<dbReference type="GO" id="GO:0015031">
    <property type="term" value="P:protein transport"/>
    <property type="evidence" value="ECO:0007669"/>
    <property type="project" value="UniProtKB-KW"/>
</dbReference>
<feature type="transmembrane region" description="Helical" evidence="13">
    <location>
        <begin position="376"/>
        <end position="397"/>
    </location>
</feature>
<keyword evidence="7 13" id="KW-0653">Protein transport</keyword>
<dbReference type="PRINTS" id="PR00701">
    <property type="entry name" value="60KDINNERMP"/>
</dbReference>
<dbReference type="InterPro" id="IPR038221">
    <property type="entry name" value="YidC_periplasmic_sf"/>
</dbReference>
<feature type="transmembrane region" description="Helical" evidence="13">
    <location>
        <begin position="515"/>
        <end position="540"/>
    </location>
</feature>
<dbReference type="NCBIfam" id="TIGR03593">
    <property type="entry name" value="yidC_nterm"/>
    <property type="match status" value="1"/>
</dbReference>
<evidence type="ECO:0000313" key="17">
    <source>
        <dbReference type="EMBL" id="RRN43756.1"/>
    </source>
</evidence>
<evidence type="ECO:0000259" key="16">
    <source>
        <dbReference type="Pfam" id="PF14849"/>
    </source>
</evidence>